<feature type="transmembrane region" description="Helical" evidence="1">
    <location>
        <begin position="67"/>
        <end position="88"/>
    </location>
</feature>
<dbReference type="PANTHER" id="PTHR19372">
    <property type="entry name" value="SULFITE REDUCTASE"/>
    <property type="match status" value="1"/>
</dbReference>
<dbReference type="KEGG" id="noy:EXE57_15040"/>
<dbReference type="Gene3D" id="2.60.40.650">
    <property type="match status" value="1"/>
</dbReference>
<evidence type="ECO:0000313" key="3">
    <source>
        <dbReference type="EMBL" id="QBR93438.1"/>
    </source>
</evidence>
<keyword evidence="1" id="KW-0812">Transmembrane</keyword>
<accession>A0A4P7GMP1</accession>
<proteinExistence type="predicted"/>
<dbReference type="SUPFAM" id="SSF81296">
    <property type="entry name" value="E set domains"/>
    <property type="match status" value="1"/>
</dbReference>
<dbReference type="GO" id="GO:0006790">
    <property type="term" value="P:sulfur compound metabolic process"/>
    <property type="evidence" value="ECO:0007669"/>
    <property type="project" value="TreeGrafter"/>
</dbReference>
<evidence type="ECO:0000313" key="4">
    <source>
        <dbReference type="Proteomes" id="UP000294894"/>
    </source>
</evidence>
<name>A0A4P7GMP1_9ACTN</name>
<feature type="transmembrane region" description="Helical" evidence="1">
    <location>
        <begin position="95"/>
        <end position="112"/>
    </location>
</feature>
<dbReference type="Proteomes" id="UP000294894">
    <property type="component" value="Chromosome"/>
</dbReference>
<dbReference type="PANTHER" id="PTHR19372:SF7">
    <property type="entry name" value="SULFITE OXIDASE, MITOCHONDRIAL"/>
    <property type="match status" value="1"/>
</dbReference>
<dbReference type="AlphaFoldDB" id="A0A4P7GMP1"/>
<evidence type="ECO:0000259" key="2">
    <source>
        <dbReference type="Pfam" id="PF00174"/>
    </source>
</evidence>
<keyword evidence="1" id="KW-1133">Transmembrane helix</keyword>
<dbReference type="OrthoDB" id="9795587at2"/>
<feature type="transmembrane region" description="Helical" evidence="1">
    <location>
        <begin position="163"/>
        <end position="185"/>
    </location>
</feature>
<dbReference type="InterPro" id="IPR014756">
    <property type="entry name" value="Ig_E-set"/>
</dbReference>
<reference evidence="3 4" key="1">
    <citation type="submission" date="2019-03" db="EMBL/GenBank/DDBJ databases">
        <title>Three New Species of Nocardioides, Nocardioides euryhalodurans sp. nov., Nocardioides seonyuensis sp. nov. and Nocardioides eburneoflavus sp. nov., Iolated from Soil.</title>
        <authorList>
            <person name="Roh S.G."/>
            <person name="Lee C."/>
            <person name="Kim M.-K."/>
            <person name="Kim S.B."/>
        </authorList>
    </citation>
    <scope>NUCLEOTIDE SEQUENCE [LARGE SCALE GENOMIC DNA]</scope>
    <source>
        <strain evidence="3 4">MMS17-SY117</strain>
    </source>
</reference>
<dbReference type="SUPFAM" id="SSF56524">
    <property type="entry name" value="Oxidoreductase molybdopterin-binding domain"/>
    <property type="match status" value="1"/>
</dbReference>
<protein>
    <submittedName>
        <fullName evidence="3">Oxidoreductase</fullName>
    </submittedName>
</protein>
<dbReference type="GO" id="GO:0008482">
    <property type="term" value="F:sulfite oxidase activity"/>
    <property type="evidence" value="ECO:0007669"/>
    <property type="project" value="TreeGrafter"/>
</dbReference>
<keyword evidence="1" id="KW-0472">Membrane</keyword>
<gene>
    <name evidence="3" type="ORF">EXE57_15040</name>
</gene>
<sequence>MSTHRWAWPVSGLVAGLAGLATSYFVAALLAVRDTPVVAVAETVIQLSPGTLVEWGIQQLGVWDKPVLIVGILVVLALAFAAIGALAARWRWAALVGWVLLAGIGVAAVAVQDAVPPVAYVPLVVGFITWVATLELLTRRFRDEPATTAPTGEVAAAGSRRGFVLGASTVAVLAVGLTGLGRVVGRGRRNVEEARALLRLPGVSEPRVPHAARIGLAGVSPWQTSEEDFYLIHTAITLPTIEPDKWRLRIHGLVENEVVLNYQDLVDHRLTEAWVTLNCVSNPVGGNLIGNAWWSGVRLAELLERAGVLPEADAVLQTSEDGWTCGTPLAALTDDRDAMLALAMNGRPLPIEHGFPVRTIVPGLYGFVSATKWVVDLEVTRFDRIEAYWTGKGWAEQAPVRLASRIDVPRSGDDVPAGAVRVGGVAWAQQVGISGVEVSVDGGAWLPVEIASPPTDDTWVQWAGSVPMEPGAHVLRVRATSKAGEVQTGVERDVVPDGATGWHTVEITAEG</sequence>
<dbReference type="Pfam" id="PF00174">
    <property type="entry name" value="Oxidored_molyb"/>
    <property type="match status" value="1"/>
</dbReference>
<dbReference type="GO" id="GO:0043546">
    <property type="term" value="F:molybdopterin cofactor binding"/>
    <property type="evidence" value="ECO:0007669"/>
    <property type="project" value="TreeGrafter"/>
</dbReference>
<dbReference type="GO" id="GO:0020037">
    <property type="term" value="F:heme binding"/>
    <property type="evidence" value="ECO:0007669"/>
    <property type="project" value="TreeGrafter"/>
</dbReference>
<dbReference type="RefSeq" id="WP_135078873.1">
    <property type="nucleotide sequence ID" value="NZ_CP038267.1"/>
</dbReference>
<dbReference type="EMBL" id="CP038267">
    <property type="protein sequence ID" value="QBR93438.1"/>
    <property type="molecule type" value="Genomic_DNA"/>
</dbReference>
<dbReference type="Gene3D" id="3.90.420.10">
    <property type="entry name" value="Oxidoreductase, molybdopterin-binding domain"/>
    <property type="match status" value="1"/>
</dbReference>
<feature type="transmembrane region" description="Helical" evidence="1">
    <location>
        <begin position="118"/>
        <end position="137"/>
    </location>
</feature>
<feature type="domain" description="Oxidoreductase molybdopterin-binding" evidence="2">
    <location>
        <begin position="237"/>
        <end position="383"/>
    </location>
</feature>
<evidence type="ECO:0000256" key="1">
    <source>
        <dbReference type="SAM" id="Phobius"/>
    </source>
</evidence>
<keyword evidence="4" id="KW-1185">Reference proteome</keyword>
<feature type="transmembrane region" description="Helical" evidence="1">
    <location>
        <begin position="12"/>
        <end position="32"/>
    </location>
</feature>
<dbReference type="InterPro" id="IPR036374">
    <property type="entry name" value="OxRdtase_Mopterin-bd_sf"/>
</dbReference>
<dbReference type="InterPro" id="IPR000572">
    <property type="entry name" value="OxRdtase_Mopterin-bd_dom"/>
</dbReference>
<organism evidence="3 4">
    <name type="scientific">Nocardioides euryhalodurans</name>
    <dbReference type="NCBI Taxonomy" id="2518370"/>
    <lineage>
        <taxon>Bacteria</taxon>
        <taxon>Bacillati</taxon>
        <taxon>Actinomycetota</taxon>
        <taxon>Actinomycetes</taxon>
        <taxon>Propionibacteriales</taxon>
        <taxon>Nocardioidaceae</taxon>
        <taxon>Nocardioides</taxon>
    </lineage>
</organism>